<evidence type="ECO:0000313" key="4">
    <source>
        <dbReference type="Proteomes" id="UP001057455"/>
    </source>
</evidence>
<name>A0A9W5T9I6_BABOV</name>
<dbReference type="OrthoDB" id="366027at2759"/>
<evidence type="ECO:0000256" key="2">
    <source>
        <dbReference type="SAM" id="SignalP"/>
    </source>
</evidence>
<proteinExistence type="predicted"/>
<dbReference type="Proteomes" id="UP001057455">
    <property type="component" value="Unassembled WGS sequence"/>
</dbReference>
<feature type="chain" id="PRO_5040975796" evidence="2">
    <location>
        <begin position="26"/>
        <end position="1361"/>
    </location>
</feature>
<evidence type="ECO:0000256" key="1">
    <source>
        <dbReference type="SAM" id="MobiDB-lite"/>
    </source>
</evidence>
<feature type="signal peptide" evidence="2">
    <location>
        <begin position="1"/>
        <end position="25"/>
    </location>
</feature>
<feature type="region of interest" description="Disordered" evidence="1">
    <location>
        <begin position="225"/>
        <end position="250"/>
    </location>
</feature>
<comment type="caution">
    <text evidence="3">The sequence shown here is derived from an EMBL/GenBank/DDBJ whole genome shotgun (WGS) entry which is preliminary data.</text>
</comment>
<organism evidence="3 4">
    <name type="scientific">Babesia ovis</name>
    <dbReference type="NCBI Taxonomy" id="5869"/>
    <lineage>
        <taxon>Eukaryota</taxon>
        <taxon>Sar</taxon>
        <taxon>Alveolata</taxon>
        <taxon>Apicomplexa</taxon>
        <taxon>Aconoidasida</taxon>
        <taxon>Piroplasmida</taxon>
        <taxon>Babesiidae</taxon>
        <taxon>Babesia</taxon>
    </lineage>
</organism>
<reference evidence="3" key="1">
    <citation type="submission" date="2019-12" db="EMBL/GenBank/DDBJ databases">
        <title>Genome sequence of Babesia ovis.</title>
        <authorList>
            <person name="Yamagishi J."/>
            <person name="Sevinc F."/>
            <person name="Xuan X."/>
        </authorList>
    </citation>
    <scope>NUCLEOTIDE SEQUENCE</scope>
    <source>
        <strain evidence="3">Selcuk</strain>
    </source>
</reference>
<keyword evidence="4" id="KW-1185">Reference proteome</keyword>
<protein>
    <submittedName>
        <fullName evidence="3">Phytoene synthase, putative</fullName>
    </submittedName>
</protein>
<feature type="region of interest" description="Disordered" evidence="1">
    <location>
        <begin position="944"/>
        <end position="975"/>
    </location>
</feature>
<accession>A0A9W5T9I6</accession>
<dbReference type="EMBL" id="BLIY01000007">
    <property type="protein sequence ID" value="GFE53812.1"/>
    <property type="molecule type" value="Genomic_DNA"/>
</dbReference>
<keyword evidence="2" id="KW-0732">Signal</keyword>
<sequence>METQCSSSVRLMLLWASALVLCAFGYSTVDRRGSIPLRGEKIPPSFHLRAFLGVPTTGSGYLHVRITPSCLACSDNDGCPDDTKQLNVEITTTQEPSSVEIADLPTEAIDTPVHSNNNDGFYQRPHIGERHLDGIGTTTGVGDEGSSVSTGAETVDNHIDSTPYFNTDCFERGSNIYYAKALPQKHVDATHVSNLVTNFVENSKTYAQRPQQFRNKFVPFDRPHISMDNPDSLLSPEGQPRDYPLSTDKNPLYKTVRKTDTCEANLDDMVENAFIYDPQPEHLCIMGCQGQDKSALLSKIVTRLSAHKRKKRHAPHILYVVRSGHEINILNDKHGSFWSALGSVNLITTGGIALKPTNLMTLADMETLIGVYNTMNNPECSDAGSIVTHLKQLFDRLPPVDPTGDAAPCEDVPRESSERKLTLKFNDILLNDTNTEPFVSTLKTLITSFLRSHDDVANRDWTVGVFPPQKEAMLSQYKWQESSYQTPEELAERLKIDERGKRIMLVDGLAYDYKTTRNRWLTGTFDFVMSTLLPECQLVAISPRTFNPQNLAQWIRRSIGPIEFVLGRKFPEIRVFYDKWDFNPFEDMRPFRYAKADVAMMREALSGSVSDLQAVFQKNIRHLFPVNYPVNIQFQSMIKQILKDLMADAGIDTMHKLKHRSRNAFDYVKQYLPGGSAYRRPRKSKNTEPEDLNDPASIDAFLDQLISLEAHRFGARLVPLLQLSTVVHKRARHYAGEIVDHAIKDGLYPTIIYAGGKHDLHSYYPVLMDRFDVIPDLETRLQECEIGADIGEYLKRGVACLHGKTHRNVVSFVLKNIDLFKVIVTNSSILGGKHYICHFTNDKDRSDRDDVVRSKFTVGNSCLGAERISFWAIPHTIILRELMTLLSPMRVDFRWLDPGEMLNNWRRGTPREIGLNPRLAQSMERGTFAKFMEEHGNRFAMKPTNLSPDRAYDSRKPSSSCDLPPYRGAGPRNTPVVEPLTDEIAADNLRHSFESYRGTTPGSQEALDDNLLAVGQTTGFSPPGMLERPWSVQPGHDHPDIPIRSPHITNMLERQIHLEALEGALRLAGVDMEPFYRLDQKKKSALRYEEYVRAHIYGMLLHKQKDIYTIHGAIGLHGAEIIGLDNQEYTMVWMGRPREFLLPHHSVFEPILVNIHRLFEEHGQNQVFTVLKGDKGYLCISAIFIKDISALPTRGARIEGKIRNMLRQKISVQMEDGIPDGSLPNELHYFSLSEGVTPDFQLCPETLQSSAFLPPRTQTMISAGLEMKRHYGALETEMTNDAIDKILATPSVGPKTSSEAFQLLMTVRSIYRNRALGGLERYLTERDATSLTWGRRSGSPSQVFQPYNSLFHSSPGTYNFM</sequence>
<evidence type="ECO:0000313" key="3">
    <source>
        <dbReference type="EMBL" id="GFE53812.1"/>
    </source>
</evidence>
<gene>
    <name evidence="3" type="ORF">BaOVIS_012160</name>
</gene>